<evidence type="ECO:0000256" key="1">
    <source>
        <dbReference type="SAM" id="MobiDB-lite"/>
    </source>
</evidence>
<keyword evidence="2" id="KW-0812">Transmembrane</keyword>
<dbReference type="Proteomes" id="UP000231379">
    <property type="component" value="Unassembled WGS sequence"/>
</dbReference>
<evidence type="ECO:0000313" key="4">
    <source>
        <dbReference type="Proteomes" id="UP000231379"/>
    </source>
</evidence>
<feature type="non-terminal residue" evidence="3">
    <location>
        <position position="201"/>
    </location>
</feature>
<sequence length="201" mass="21894">MVERRFRERPASVVRPPEMLQEWARARRPKRRGTRTAAAAVLVFAVCAVGIFTVTYAPDRSVASDHPESPTFLQWLGAKVHIAASDAFSRIGARSRASVAQASSAVEESTLSFVSWLLSKLPFARTTTAVGPPVNEPTSPSFVAPPPPPAPPPTPPPPPPQTIIQQPVIERVIERIIERERAAPMVGVSEEVVEQRLSALR</sequence>
<dbReference type="EMBL" id="PFBM01000002">
    <property type="protein sequence ID" value="PIR82866.1"/>
    <property type="molecule type" value="Genomic_DNA"/>
</dbReference>
<protein>
    <submittedName>
        <fullName evidence="3">Uncharacterized protein</fullName>
    </submittedName>
</protein>
<name>A0A2H0UAZ5_9BACT</name>
<proteinExistence type="predicted"/>
<comment type="caution">
    <text evidence="3">The sequence shown here is derived from an EMBL/GenBank/DDBJ whole genome shotgun (WGS) entry which is preliminary data.</text>
</comment>
<gene>
    <name evidence="3" type="ORF">COU20_00090</name>
</gene>
<feature type="compositionally biased region" description="Pro residues" evidence="1">
    <location>
        <begin position="143"/>
        <end position="161"/>
    </location>
</feature>
<keyword evidence="2" id="KW-0472">Membrane</keyword>
<accession>A0A2H0UAZ5</accession>
<keyword evidence="2" id="KW-1133">Transmembrane helix</keyword>
<organism evidence="3 4">
    <name type="scientific">Candidatus Kaiserbacteria bacterium CG10_big_fil_rev_8_21_14_0_10_59_10</name>
    <dbReference type="NCBI Taxonomy" id="1974612"/>
    <lineage>
        <taxon>Bacteria</taxon>
        <taxon>Candidatus Kaiseribacteriota</taxon>
    </lineage>
</organism>
<evidence type="ECO:0000313" key="3">
    <source>
        <dbReference type="EMBL" id="PIR82866.1"/>
    </source>
</evidence>
<dbReference type="AlphaFoldDB" id="A0A2H0UAZ5"/>
<feature type="transmembrane region" description="Helical" evidence="2">
    <location>
        <begin position="37"/>
        <end position="57"/>
    </location>
</feature>
<feature type="region of interest" description="Disordered" evidence="1">
    <location>
        <begin position="131"/>
        <end position="164"/>
    </location>
</feature>
<evidence type="ECO:0000256" key="2">
    <source>
        <dbReference type="SAM" id="Phobius"/>
    </source>
</evidence>
<reference evidence="4" key="1">
    <citation type="submission" date="2017-09" db="EMBL/GenBank/DDBJ databases">
        <title>Depth-based differentiation of microbial function through sediment-hosted aquifers and enrichment of novel symbionts in the deep terrestrial subsurface.</title>
        <authorList>
            <person name="Probst A.J."/>
            <person name="Ladd B."/>
            <person name="Jarett J.K."/>
            <person name="Geller-Mcgrath D.E."/>
            <person name="Sieber C.M.K."/>
            <person name="Emerson J.B."/>
            <person name="Anantharaman K."/>
            <person name="Thomas B.C."/>
            <person name="Malmstrom R."/>
            <person name="Stieglmeier M."/>
            <person name="Klingl A."/>
            <person name="Woyke T."/>
            <person name="Ryan C.M."/>
            <person name="Banfield J.F."/>
        </authorList>
    </citation>
    <scope>NUCLEOTIDE SEQUENCE [LARGE SCALE GENOMIC DNA]</scope>
</reference>